<accession>A0A2V1AUD1</accession>
<dbReference type="Proteomes" id="UP000244309">
    <property type="component" value="Unassembled WGS sequence"/>
</dbReference>
<evidence type="ECO:0000256" key="5">
    <source>
        <dbReference type="ARBA" id="ARBA00018512"/>
    </source>
</evidence>
<evidence type="ECO:0000256" key="12">
    <source>
        <dbReference type="ARBA" id="ARBA00029647"/>
    </source>
</evidence>
<comment type="catalytic activity">
    <reaction evidence="17">
        <text>an alpha-D-Glc-(1-&gt;3)-alpha-D-Glc-(1-&gt;3)-alpha-D-Man-(1-&gt;2)-alpha-D-Man-(1-&gt;2)-alpha-D-Man-(1-&gt;3)-[alpha-D-Man-(1-&gt;2)-alpha-D-Man-(1-&gt;3)-[alpha-D-Man-(1-&gt;2)-alpha-D-Man-(1-&gt;6)]-alpha-D-Man-(1-&gt;6)]-beta-D-Man-(1-&gt;4)-beta-D-GlcNAc-(1-&gt;4)-alpha-D-GlcNAc-diphospho-di-trans,poly-cis-dolichol + a di-trans,poly-cis-dolichyl beta-D-glucosyl phosphate = a alpha-D-Glc-(1-&gt;2)-alpha-D-Glc-(1-&gt;3)-alpha-D-Glc-(1-&gt;3)-alpha-D-Man-(1-&gt;2)-alpha-D-Man-(1-&gt;2)-alpha-D-Man-(1-&gt;3)-[alpha-D-Man-(1-&gt;2)-alpha-D-Man-(1-&gt;3)-[alpha-D-Man-(1-&gt;2)-alpha-D-Man-(1-&gt;6)]-alpha-D-Man-(1-&gt;6)]-beta-D-Man-(1-&gt;4)-beta-D-GlcNAc-(1-&gt;4)-alpha-D-GlcNAc-diphospho-di-trans,poly-cis-dolichol + a di-trans,poly-cis-dolichyl phosphate + H(+)</text>
        <dbReference type="Rhea" id="RHEA:29543"/>
        <dbReference type="Rhea" id="RHEA-COMP:19498"/>
        <dbReference type="Rhea" id="RHEA-COMP:19502"/>
        <dbReference type="Rhea" id="RHEA-COMP:19512"/>
        <dbReference type="Rhea" id="RHEA-COMP:19522"/>
        <dbReference type="ChEBI" id="CHEBI:15378"/>
        <dbReference type="ChEBI" id="CHEBI:57525"/>
        <dbReference type="ChEBI" id="CHEBI:57683"/>
        <dbReference type="ChEBI" id="CHEBI:132522"/>
        <dbReference type="ChEBI" id="CHEBI:132523"/>
        <dbReference type="EC" id="2.4.1.256"/>
    </reaction>
    <physiologicalReaction direction="left-to-right" evidence="17">
        <dbReference type="Rhea" id="RHEA:29544"/>
    </physiologicalReaction>
</comment>
<evidence type="ECO:0000256" key="2">
    <source>
        <dbReference type="ARBA" id="ARBA00004922"/>
    </source>
</evidence>
<evidence type="ECO:0000256" key="11">
    <source>
        <dbReference type="ARBA" id="ARBA00023136"/>
    </source>
</evidence>
<evidence type="ECO:0000256" key="13">
    <source>
        <dbReference type="ARBA" id="ARBA00032069"/>
    </source>
</evidence>
<dbReference type="VEuPathDB" id="FungiDB:CXQ85_000361"/>
<keyword evidence="6" id="KW-0328">Glycosyltransferase</keyword>
<evidence type="ECO:0000256" key="14">
    <source>
        <dbReference type="ARBA" id="ARBA00032130"/>
    </source>
</evidence>
<feature type="chain" id="PRO_5016005538" description="Dol-P-Glc:Glc(2)Man(9)GlcNAc(2)-PP-Dol alpha-1,2-glucosyltransferase" evidence="19">
    <location>
        <begin position="24"/>
        <end position="380"/>
    </location>
</feature>
<gene>
    <name evidence="20" type="ORF">CXQ85_000361</name>
</gene>
<feature type="transmembrane region" description="Helical" evidence="18">
    <location>
        <begin position="89"/>
        <end position="111"/>
    </location>
</feature>
<evidence type="ECO:0000256" key="9">
    <source>
        <dbReference type="ARBA" id="ARBA00022824"/>
    </source>
</evidence>
<name>A0A2V1AUD1_9ASCO</name>
<evidence type="ECO:0000256" key="3">
    <source>
        <dbReference type="ARBA" id="ARBA00010600"/>
    </source>
</evidence>
<evidence type="ECO:0000256" key="4">
    <source>
        <dbReference type="ARBA" id="ARBA00011967"/>
    </source>
</evidence>
<keyword evidence="11 18" id="KW-0472">Membrane</keyword>
<feature type="transmembrane region" description="Helical" evidence="18">
    <location>
        <begin position="208"/>
        <end position="229"/>
    </location>
</feature>
<evidence type="ECO:0000256" key="6">
    <source>
        <dbReference type="ARBA" id="ARBA00022676"/>
    </source>
</evidence>
<evidence type="ECO:0000256" key="8">
    <source>
        <dbReference type="ARBA" id="ARBA00022692"/>
    </source>
</evidence>
<keyword evidence="9" id="KW-0256">Endoplasmic reticulum</keyword>
<organism evidence="20 21">
    <name type="scientific">Candidozyma haemuli</name>
    <dbReference type="NCBI Taxonomy" id="45357"/>
    <lineage>
        <taxon>Eukaryota</taxon>
        <taxon>Fungi</taxon>
        <taxon>Dikarya</taxon>
        <taxon>Ascomycota</taxon>
        <taxon>Saccharomycotina</taxon>
        <taxon>Pichiomycetes</taxon>
        <taxon>Metschnikowiaceae</taxon>
        <taxon>Candidozyma</taxon>
    </lineage>
</organism>
<evidence type="ECO:0000256" key="17">
    <source>
        <dbReference type="ARBA" id="ARBA00048064"/>
    </source>
</evidence>
<dbReference type="EC" id="2.4.1.256" evidence="4"/>
<dbReference type="PANTHER" id="PTHR12989">
    <property type="entry name" value="ALPHA-1,2-GLUCOSYLTRANSFERASE ALG10"/>
    <property type="match status" value="1"/>
</dbReference>
<dbReference type="STRING" id="45357.A0A2V1AUD1"/>
<comment type="subcellular location">
    <subcellularLocation>
        <location evidence="1">Endoplasmic reticulum membrane</location>
        <topology evidence="1">Multi-pass membrane protein</topology>
    </subcellularLocation>
</comment>
<dbReference type="UniPathway" id="UPA00378"/>
<dbReference type="GeneID" id="37005694"/>
<feature type="transmembrane region" description="Helical" evidence="18">
    <location>
        <begin position="241"/>
        <end position="263"/>
    </location>
</feature>
<evidence type="ECO:0000313" key="21">
    <source>
        <dbReference type="Proteomes" id="UP000244309"/>
    </source>
</evidence>
<evidence type="ECO:0000256" key="16">
    <source>
        <dbReference type="ARBA" id="ARBA00044727"/>
    </source>
</evidence>
<dbReference type="GO" id="GO:0005789">
    <property type="term" value="C:endoplasmic reticulum membrane"/>
    <property type="evidence" value="ECO:0007669"/>
    <property type="project" value="UniProtKB-SubCell"/>
</dbReference>
<evidence type="ECO:0000256" key="10">
    <source>
        <dbReference type="ARBA" id="ARBA00022989"/>
    </source>
</evidence>
<keyword evidence="10 18" id="KW-1133">Transmembrane helix</keyword>
<dbReference type="RefSeq" id="XP_025342324.1">
    <property type="nucleotide sequence ID" value="XM_025484109.1"/>
</dbReference>
<protein>
    <recommendedName>
        <fullName evidence="5">Dol-P-Glc:Glc(2)Man(9)GlcNAc(2)-PP-Dol alpha-1,2-glucosyltransferase</fullName>
        <ecNumber evidence="4">2.4.1.256</ecNumber>
    </recommendedName>
    <alternativeName>
        <fullName evidence="15">Alpha-1,2-glucosyltransferase ALG10-A</fullName>
    </alternativeName>
    <alternativeName>
        <fullName evidence="14">Alpha-2-glucosyltransferase ALG10</fullName>
    </alternativeName>
    <alternativeName>
        <fullName evidence="13">Asparagine-linked glycosylation protein 10</fullName>
    </alternativeName>
    <alternativeName>
        <fullName evidence="12">Dolichyl-phosphoglucose-dependent glucosyltransferase ALG10</fullName>
    </alternativeName>
</protein>
<sequence length="380" mass="42865">MALENLVLPIFAGLTWLIAQTAHQELKWPFIDEIFHLRQCATYCAHQFSKWDNKITTPPGLYLLGTWYHHFLSAIGIQDSCGATALRSLNLLGGVVALPLALSLVPTNNFWKVNVISLPLLYTYYFLFYTDVWSTILVVLPLLTVLKHRSLKGAVYANLAGFASLWLRQTNIVWISFVGVVLIDKRKQKATSFYQQIHNFVVQCFRDWVILIPFAVNAFLFVAFVYVNGGITFGDKENHQITLHLVQVFYCAAFITFFTLPVWLSVKTLKKYVQFTVTGRKGLNLLLTIASFVAINHIIKHYTVQALGKPCDCSGLPLFVMGHNTLTPGTVSFIHAILAPAQYHCIGFVGHCYLDTFSIIRAKVLYCTFGHPEDIYGSSE</sequence>
<proteinExistence type="inferred from homology"/>
<dbReference type="GO" id="GO:0106073">
    <property type="term" value="F:dolichyl pyrophosphate Glc2Man9GlcNAc2 alpha-1,2-glucosyltransferase activity"/>
    <property type="evidence" value="ECO:0007669"/>
    <property type="project" value="UniProtKB-EC"/>
</dbReference>
<dbReference type="PANTHER" id="PTHR12989:SF10">
    <property type="entry name" value="DOL-P-GLC:GLC(2)MAN(9)GLCNAC(2)-PP-DOL ALPHA-1,2-GLUCOSYLTRANSFERASE-RELATED"/>
    <property type="match status" value="1"/>
</dbReference>
<feature type="transmembrane region" description="Helical" evidence="18">
    <location>
        <begin position="155"/>
        <end position="183"/>
    </location>
</feature>
<keyword evidence="21" id="KW-1185">Reference proteome</keyword>
<feature type="transmembrane region" description="Helical" evidence="18">
    <location>
        <begin position="283"/>
        <end position="299"/>
    </location>
</feature>
<evidence type="ECO:0000256" key="19">
    <source>
        <dbReference type="SAM" id="SignalP"/>
    </source>
</evidence>
<comment type="function">
    <text evidence="16">Dol-P-Glc:Glc(2)Man(9)GlcNAc(2)-PP-Dol alpha-1,2-glucosyltransferase that operates in the biosynthetic pathway of dolichol-linked oligosaccharides, the glycan precursors employed in protein asparagine (N)-glycosylation. The assembly of dolichol-linked oligosaccharides begins on the cytosolic side of the endoplasmic reticulum membrane and finishes in its lumen. The sequential addition of sugars to dolichol pyrophosphate produces dolichol-linked oligosaccharides containing fourteen sugars, including two GlcNAcs, nine mannoses and three glucoses. Once assembled, the oligosaccharide is transferred from the lipid to nascent proteins by oligosaccharyltransferases. In the lumen of the endoplasmic reticulum, adds the third and last glucose residue from dolichyl phosphate glucose (Dol-P-Glc) onto the lipid-linked oligosaccharide intermediate Glc(2)Man(9)GlcNAc(2)-PP-Dol to produce Glc(3)Man(9)GlcNAc(2)-PP-Dol.</text>
</comment>
<evidence type="ECO:0000256" key="7">
    <source>
        <dbReference type="ARBA" id="ARBA00022679"/>
    </source>
</evidence>
<dbReference type="EMBL" id="PKFO01000005">
    <property type="protein sequence ID" value="PVH21384.1"/>
    <property type="molecule type" value="Genomic_DNA"/>
</dbReference>
<keyword evidence="19" id="KW-0732">Signal</keyword>
<dbReference type="OrthoDB" id="4769at2759"/>
<keyword evidence="8 18" id="KW-0812">Transmembrane</keyword>
<reference evidence="20 21" key="1">
    <citation type="submission" date="2017-12" db="EMBL/GenBank/DDBJ databases">
        <title>Genome Sequence of a Multidrug-Resistant Candida haemulonii Isolate from a Patient with Chronic Leg Ulcers in Israel.</title>
        <authorList>
            <person name="Chow N.A."/>
            <person name="Gade L."/>
            <person name="Batra D."/>
            <person name="Rowe L.A."/>
            <person name="Ben-Ami R."/>
            <person name="Loparev V.N."/>
            <person name="Litvintseva A.P."/>
        </authorList>
    </citation>
    <scope>NUCLEOTIDE SEQUENCE [LARGE SCALE GENOMIC DNA]</scope>
    <source>
        <strain evidence="20 21">B11899</strain>
    </source>
</reference>
<evidence type="ECO:0000256" key="15">
    <source>
        <dbReference type="ARBA" id="ARBA00032674"/>
    </source>
</evidence>
<evidence type="ECO:0000256" key="1">
    <source>
        <dbReference type="ARBA" id="ARBA00004477"/>
    </source>
</evidence>
<evidence type="ECO:0000256" key="18">
    <source>
        <dbReference type="SAM" id="Phobius"/>
    </source>
</evidence>
<dbReference type="GO" id="GO:0006488">
    <property type="term" value="P:dolichol-linked oligosaccharide biosynthetic process"/>
    <property type="evidence" value="ECO:0007669"/>
    <property type="project" value="InterPro"/>
</dbReference>
<dbReference type="InterPro" id="IPR016900">
    <property type="entry name" value="Alg10"/>
</dbReference>
<feature type="signal peptide" evidence="19">
    <location>
        <begin position="1"/>
        <end position="23"/>
    </location>
</feature>
<comment type="pathway">
    <text evidence="2">Protein modification; protein glycosylation.</text>
</comment>
<evidence type="ECO:0000313" key="20">
    <source>
        <dbReference type="EMBL" id="PVH21384.1"/>
    </source>
</evidence>
<dbReference type="AlphaFoldDB" id="A0A2V1AUD1"/>
<comment type="similarity">
    <text evidence="3">Belongs to the ALG10 glucosyltransferase family.</text>
</comment>
<dbReference type="Pfam" id="PF04922">
    <property type="entry name" value="DIE2_ALG10"/>
    <property type="match status" value="1"/>
</dbReference>
<comment type="caution">
    <text evidence="20">The sequence shown here is derived from an EMBL/GenBank/DDBJ whole genome shotgun (WGS) entry which is preliminary data.</text>
</comment>
<feature type="transmembrane region" description="Helical" evidence="18">
    <location>
        <begin position="123"/>
        <end position="143"/>
    </location>
</feature>
<keyword evidence="7" id="KW-0808">Transferase</keyword>